<evidence type="ECO:0000256" key="1">
    <source>
        <dbReference type="SAM" id="MobiDB-lite"/>
    </source>
</evidence>
<proteinExistence type="predicted"/>
<reference evidence="2 3" key="1">
    <citation type="submission" date="2014-04" db="EMBL/GenBank/DDBJ databases">
        <title>Evolutionary Origins and Diversification of the Mycorrhizal Mutualists.</title>
        <authorList>
            <consortium name="DOE Joint Genome Institute"/>
            <consortium name="Mycorrhizal Genomics Consortium"/>
            <person name="Kohler A."/>
            <person name="Kuo A."/>
            <person name="Nagy L.G."/>
            <person name="Floudas D."/>
            <person name="Copeland A."/>
            <person name="Barry K.W."/>
            <person name="Cichocki N."/>
            <person name="Veneault-Fourrey C."/>
            <person name="LaButti K."/>
            <person name="Lindquist E.A."/>
            <person name="Lipzen A."/>
            <person name="Lundell T."/>
            <person name="Morin E."/>
            <person name="Murat C."/>
            <person name="Riley R."/>
            <person name="Ohm R."/>
            <person name="Sun H."/>
            <person name="Tunlid A."/>
            <person name="Henrissat B."/>
            <person name="Grigoriev I.V."/>
            <person name="Hibbett D.S."/>
            <person name="Martin F."/>
        </authorList>
    </citation>
    <scope>NUCLEOTIDE SEQUENCE [LARGE SCALE GENOMIC DNA]</scope>
    <source>
        <strain evidence="2 3">Koide BX008</strain>
    </source>
</reference>
<dbReference type="InParanoid" id="A0A0C2WH20"/>
<dbReference type="Proteomes" id="UP000054549">
    <property type="component" value="Unassembled WGS sequence"/>
</dbReference>
<feature type="region of interest" description="Disordered" evidence="1">
    <location>
        <begin position="1"/>
        <end position="29"/>
    </location>
</feature>
<sequence>MTGRPGQLHTKQLIEPHQGDLQQPQHQGLRHNGTMKIHHLEQEEEEEELQLEHNTF</sequence>
<gene>
    <name evidence="2" type="ORF">M378DRAFT_17975</name>
</gene>
<evidence type="ECO:0000313" key="3">
    <source>
        <dbReference type="Proteomes" id="UP000054549"/>
    </source>
</evidence>
<organism evidence="2 3">
    <name type="scientific">Amanita muscaria (strain Koide BX008)</name>
    <dbReference type="NCBI Taxonomy" id="946122"/>
    <lineage>
        <taxon>Eukaryota</taxon>
        <taxon>Fungi</taxon>
        <taxon>Dikarya</taxon>
        <taxon>Basidiomycota</taxon>
        <taxon>Agaricomycotina</taxon>
        <taxon>Agaricomycetes</taxon>
        <taxon>Agaricomycetidae</taxon>
        <taxon>Agaricales</taxon>
        <taxon>Pluteineae</taxon>
        <taxon>Amanitaceae</taxon>
        <taxon>Amanita</taxon>
    </lineage>
</organism>
<evidence type="ECO:0000313" key="2">
    <source>
        <dbReference type="EMBL" id="KIL55413.1"/>
    </source>
</evidence>
<accession>A0A0C2WH20</accession>
<dbReference type="HOGENOM" id="CLU_3013704_0_0_1"/>
<keyword evidence="3" id="KW-1185">Reference proteome</keyword>
<protein>
    <submittedName>
        <fullName evidence="2">Uncharacterized protein</fullName>
    </submittedName>
</protein>
<dbReference type="EMBL" id="KN818520">
    <property type="protein sequence ID" value="KIL55413.1"/>
    <property type="molecule type" value="Genomic_DNA"/>
</dbReference>
<name>A0A0C2WH20_AMAMK</name>
<dbReference type="AlphaFoldDB" id="A0A0C2WH20"/>